<sequence>MVRNWLSMCGDAHGYECDISTMVGGGVDDPATEIPSFRIIDVVDNCLTLAPENCKYVALSYVWGPIDPKTIMRTLKANLSDLQKSGGLLMPKYYEKMPQTVRDAMEVVRRLELRYLWVDSLCIIQNEDEEGGSKLGAISKMDLVYGAAFLMIMVASGKDARAGIPGLYPGTLGETQPIEEIGPDFRLAYKQTFQDYLTEEIYFTRGWTNNNSPIVSSYSSVAKLYLGVKEWTNGEKMWSARMDTLITELTSQWKGTPTT</sequence>
<organism evidence="2 3">
    <name type="scientific">Galerina marginata (strain CBS 339.88)</name>
    <dbReference type="NCBI Taxonomy" id="685588"/>
    <lineage>
        <taxon>Eukaryota</taxon>
        <taxon>Fungi</taxon>
        <taxon>Dikarya</taxon>
        <taxon>Basidiomycota</taxon>
        <taxon>Agaricomycotina</taxon>
        <taxon>Agaricomycetes</taxon>
        <taxon>Agaricomycetidae</taxon>
        <taxon>Agaricales</taxon>
        <taxon>Agaricineae</taxon>
        <taxon>Strophariaceae</taxon>
        <taxon>Galerina</taxon>
    </lineage>
</organism>
<dbReference type="STRING" id="685588.A0A067T3E7"/>
<evidence type="ECO:0000259" key="1">
    <source>
        <dbReference type="Pfam" id="PF06985"/>
    </source>
</evidence>
<evidence type="ECO:0000313" key="3">
    <source>
        <dbReference type="Proteomes" id="UP000027222"/>
    </source>
</evidence>
<evidence type="ECO:0000313" key="2">
    <source>
        <dbReference type="EMBL" id="KDR77666.1"/>
    </source>
</evidence>
<dbReference type="HOGENOM" id="CLU_002639_4_1_1"/>
<dbReference type="AlphaFoldDB" id="A0A067T3E7"/>
<proteinExistence type="predicted"/>
<dbReference type="PANTHER" id="PTHR33112:SF12">
    <property type="entry name" value="HETEROKARYON INCOMPATIBILITY DOMAIN-CONTAINING PROTEIN"/>
    <property type="match status" value="1"/>
</dbReference>
<dbReference type="PANTHER" id="PTHR33112">
    <property type="entry name" value="DOMAIN PROTEIN, PUTATIVE-RELATED"/>
    <property type="match status" value="1"/>
</dbReference>
<dbReference type="OrthoDB" id="2864819at2759"/>
<accession>A0A067T3E7</accession>
<dbReference type="EMBL" id="KL142376">
    <property type="protein sequence ID" value="KDR77666.1"/>
    <property type="molecule type" value="Genomic_DNA"/>
</dbReference>
<name>A0A067T3E7_GALM3</name>
<dbReference type="Proteomes" id="UP000027222">
    <property type="component" value="Unassembled WGS sequence"/>
</dbReference>
<protein>
    <recommendedName>
        <fullName evidence="1">Heterokaryon incompatibility domain-containing protein</fullName>
    </recommendedName>
</protein>
<keyword evidence="3" id="KW-1185">Reference proteome</keyword>
<gene>
    <name evidence="2" type="ORF">GALMADRAFT_119775</name>
</gene>
<dbReference type="Pfam" id="PF06985">
    <property type="entry name" value="HET"/>
    <property type="match status" value="1"/>
</dbReference>
<reference evidence="3" key="1">
    <citation type="journal article" date="2014" name="Proc. Natl. Acad. Sci. U.S.A.">
        <title>Extensive sampling of basidiomycete genomes demonstrates inadequacy of the white-rot/brown-rot paradigm for wood decay fungi.</title>
        <authorList>
            <person name="Riley R."/>
            <person name="Salamov A.A."/>
            <person name="Brown D.W."/>
            <person name="Nagy L.G."/>
            <person name="Floudas D."/>
            <person name="Held B.W."/>
            <person name="Levasseur A."/>
            <person name="Lombard V."/>
            <person name="Morin E."/>
            <person name="Otillar R."/>
            <person name="Lindquist E.A."/>
            <person name="Sun H."/>
            <person name="LaButti K.M."/>
            <person name="Schmutz J."/>
            <person name="Jabbour D."/>
            <person name="Luo H."/>
            <person name="Baker S.E."/>
            <person name="Pisabarro A.G."/>
            <person name="Walton J.D."/>
            <person name="Blanchette R.A."/>
            <person name="Henrissat B."/>
            <person name="Martin F."/>
            <person name="Cullen D."/>
            <person name="Hibbett D.S."/>
            <person name="Grigoriev I.V."/>
        </authorList>
    </citation>
    <scope>NUCLEOTIDE SEQUENCE [LARGE SCALE GENOMIC DNA]</scope>
    <source>
        <strain evidence="3">CBS 339.88</strain>
    </source>
</reference>
<dbReference type="InterPro" id="IPR010730">
    <property type="entry name" value="HET"/>
</dbReference>
<feature type="domain" description="Heterokaryon incompatibility" evidence="1">
    <location>
        <begin position="56"/>
        <end position="208"/>
    </location>
</feature>